<comment type="caution">
    <text evidence="7">The sequence shown here is derived from an EMBL/GenBank/DDBJ whole genome shotgun (WGS) entry which is preliminary data.</text>
</comment>
<keyword evidence="2" id="KW-1003">Cell membrane</keyword>
<dbReference type="Proteomes" id="UP000612282">
    <property type="component" value="Unassembled WGS sequence"/>
</dbReference>
<organism evidence="7 8">
    <name type="scientific">Actinoplanes couchii</name>
    <dbReference type="NCBI Taxonomy" id="403638"/>
    <lineage>
        <taxon>Bacteria</taxon>
        <taxon>Bacillati</taxon>
        <taxon>Actinomycetota</taxon>
        <taxon>Actinomycetes</taxon>
        <taxon>Micromonosporales</taxon>
        <taxon>Micromonosporaceae</taxon>
        <taxon>Actinoplanes</taxon>
    </lineage>
</organism>
<dbReference type="InterPro" id="IPR050833">
    <property type="entry name" value="Poly_Biosynth_Transport"/>
</dbReference>
<comment type="subcellular location">
    <subcellularLocation>
        <location evidence="1">Cell membrane</location>
        <topology evidence="1">Multi-pass membrane protein</topology>
    </subcellularLocation>
</comment>
<evidence type="ECO:0000256" key="6">
    <source>
        <dbReference type="SAM" id="Phobius"/>
    </source>
</evidence>
<dbReference type="EMBL" id="BOMG01000052">
    <property type="protein sequence ID" value="GID55717.1"/>
    <property type="molecule type" value="Genomic_DNA"/>
</dbReference>
<feature type="transmembrane region" description="Helical" evidence="6">
    <location>
        <begin position="104"/>
        <end position="131"/>
    </location>
</feature>
<name>A0ABQ3XB13_9ACTN</name>
<feature type="transmembrane region" description="Helical" evidence="6">
    <location>
        <begin position="382"/>
        <end position="403"/>
    </location>
</feature>
<keyword evidence="5 6" id="KW-0472">Membrane</keyword>
<feature type="transmembrane region" description="Helical" evidence="6">
    <location>
        <begin position="277"/>
        <end position="303"/>
    </location>
</feature>
<feature type="transmembrane region" description="Helical" evidence="6">
    <location>
        <begin position="415"/>
        <end position="436"/>
    </location>
</feature>
<feature type="transmembrane region" description="Helical" evidence="6">
    <location>
        <begin position="315"/>
        <end position="336"/>
    </location>
</feature>
<evidence type="ECO:0000256" key="5">
    <source>
        <dbReference type="ARBA" id="ARBA00023136"/>
    </source>
</evidence>
<keyword evidence="3 6" id="KW-0812">Transmembrane</keyword>
<evidence type="ECO:0000256" key="3">
    <source>
        <dbReference type="ARBA" id="ARBA00022692"/>
    </source>
</evidence>
<reference evidence="7 8" key="1">
    <citation type="submission" date="2021-01" db="EMBL/GenBank/DDBJ databases">
        <title>Whole genome shotgun sequence of Actinoplanes couchii NBRC 106145.</title>
        <authorList>
            <person name="Komaki H."/>
            <person name="Tamura T."/>
        </authorList>
    </citation>
    <scope>NUCLEOTIDE SEQUENCE [LARGE SCALE GENOMIC DNA]</scope>
    <source>
        <strain evidence="7 8">NBRC 106145</strain>
    </source>
</reference>
<evidence type="ECO:0008006" key="9">
    <source>
        <dbReference type="Google" id="ProtNLM"/>
    </source>
</evidence>
<dbReference type="RefSeq" id="WP_203796986.1">
    <property type="nucleotide sequence ID" value="NZ_BAAAQE010000027.1"/>
</dbReference>
<evidence type="ECO:0000313" key="8">
    <source>
        <dbReference type="Proteomes" id="UP000612282"/>
    </source>
</evidence>
<feature type="transmembrane region" description="Helical" evidence="6">
    <location>
        <begin position="356"/>
        <end position="375"/>
    </location>
</feature>
<feature type="transmembrane region" description="Helical" evidence="6">
    <location>
        <begin position="137"/>
        <end position="159"/>
    </location>
</feature>
<feature type="transmembrane region" description="Helical" evidence="6">
    <location>
        <begin position="203"/>
        <end position="223"/>
    </location>
</feature>
<feature type="transmembrane region" description="Helical" evidence="6">
    <location>
        <begin position="179"/>
        <end position="197"/>
    </location>
</feature>
<feature type="transmembrane region" description="Helical" evidence="6">
    <location>
        <begin position="31"/>
        <end position="55"/>
    </location>
</feature>
<gene>
    <name evidence="7" type="ORF">Aco03nite_041210</name>
</gene>
<dbReference type="PANTHER" id="PTHR30250:SF11">
    <property type="entry name" value="O-ANTIGEN TRANSPORTER-RELATED"/>
    <property type="match status" value="1"/>
</dbReference>
<dbReference type="PANTHER" id="PTHR30250">
    <property type="entry name" value="PST FAMILY PREDICTED COLANIC ACID TRANSPORTER"/>
    <property type="match status" value="1"/>
</dbReference>
<evidence type="ECO:0000256" key="1">
    <source>
        <dbReference type="ARBA" id="ARBA00004651"/>
    </source>
</evidence>
<proteinExistence type="predicted"/>
<accession>A0ABQ3XB13</accession>
<keyword evidence="8" id="KW-1185">Reference proteome</keyword>
<feature type="transmembrane region" description="Helical" evidence="6">
    <location>
        <begin position="251"/>
        <end position="271"/>
    </location>
</feature>
<feature type="transmembrane region" description="Helical" evidence="6">
    <location>
        <begin position="67"/>
        <end position="92"/>
    </location>
</feature>
<protein>
    <recommendedName>
        <fullName evidence="9">O-antigen/teichoic acid export membrane protein</fullName>
    </recommendedName>
</protein>
<evidence type="ECO:0000256" key="2">
    <source>
        <dbReference type="ARBA" id="ARBA00022475"/>
    </source>
</evidence>
<sequence>MTATHAAPQRTGPEPSGGSGIFSALKGHVDLFLNAGSLMGTTLITSAFGFAYWWVAAHLAPQASVGQASAAVSAMTLIGTIGMFGMGTMLIAELPTIARGKWDLISTCLLTAGTVATAGGLVYVLLAHLWIPSLRDALGGAPGTVLLVAGIALTAMTLVLDEAMVGLLQGPLQLMRNAWFSLIKLVLLGVVAVIPGLAMTGSLILLTWVAGIVTSTAILFRTLRRRGMIDSLRPRPALMRGRGRAAFDHNLLNLATYLPRVTLPLIVVATISEEANAAFYTAFMVLSFMAMVPGNFAITLFAVTAGDKSALRSKVRVGLAVCLGAGFPASLVVYFLAEPIMGLFGANYAKTAGEALAILALTYVPFVFHHFFLAISRVQGKLRGAGIFSVFAGLAELGAAWWAGTNGDLNDLCTAVAVVMAVETVLIAPIVLKVVFAPVVDSSAVAEGVTVMSTTSLTLRERAWLPLEYIRTVGPLAGVDATRVRNALIGLHAADPTHRAVSRLDRSGSAWQHMDAASFHAYVQEAVTDIGHGPVDFDAMTRHLQSEERGHHPLRILVGGGYFALKVSHAYGDAGPVNTLVHELVQAAAEGRAARIQPSERHKMALPVAWWKQFGFKPGRWKEGLSFARPPHIEETQARPWQANLTVVTARSGQVLGDMRTWRDQHAPGVTTSAITFAAFTSALIELGLKPDLRGGTFLADARRYLGKGISIDSNFCMGPFLTPPSLTDPVAIHRTLKAELATGRILTMMLLREGKIMLTGAPGLPDPYPGEVSVAPQPRLTFSNQGRHDMLGDLPWAVQPAGRVNQSVPTLNGPEGITLTTSEMNGVLHLEATFHATTYDPAVIARALDLVCSDPAGLIMAYRQVRP</sequence>
<evidence type="ECO:0000256" key="4">
    <source>
        <dbReference type="ARBA" id="ARBA00022989"/>
    </source>
</evidence>
<keyword evidence="4 6" id="KW-1133">Transmembrane helix</keyword>
<evidence type="ECO:0000313" key="7">
    <source>
        <dbReference type="EMBL" id="GID55717.1"/>
    </source>
</evidence>